<evidence type="ECO:0008006" key="4">
    <source>
        <dbReference type="Google" id="ProtNLM"/>
    </source>
</evidence>
<dbReference type="EMBL" id="FZNT01000003">
    <property type="protein sequence ID" value="SNR47402.1"/>
    <property type="molecule type" value="Genomic_DNA"/>
</dbReference>
<evidence type="ECO:0000256" key="1">
    <source>
        <dbReference type="SAM" id="Phobius"/>
    </source>
</evidence>
<organism evidence="2 3">
    <name type="scientific">Lutibacter agarilyticus</name>
    <dbReference type="NCBI Taxonomy" id="1109740"/>
    <lineage>
        <taxon>Bacteria</taxon>
        <taxon>Pseudomonadati</taxon>
        <taxon>Bacteroidota</taxon>
        <taxon>Flavobacteriia</taxon>
        <taxon>Flavobacteriales</taxon>
        <taxon>Flavobacteriaceae</taxon>
        <taxon>Lutibacter</taxon>
    </lineage>
</organism>
<keyword evidence="1" id="KW-0472">Membrane</keyword>
<feature type="transmembrane region" description="Helical" evidence="1">
    <location>
        <begin position="228"/>
        <end position="254"/>
    </location>
</feature>
<dbReference type="Proteomes" id="UP000198384">
    <property type="component" value="Unassembled WGS sequence"/>
</dbReference>
<reference evidence="2 3" key="1">
    <citation type="submission" date="2017-06" db="EMBL/GenBank/DDBJ databases">
        <authorList>
            <person name="Kim H.J."/>
            <person name="Triplett B.A."/>
        </authorList>
    </citation>
    <scope>NUCLEOTIDE SEQUENCE [LARGE SCALE GENOMIC DNA]</scope>
    <source>
        <strain evidence="2 3">DSM 29150</strain>
    </source>
</reference>
<feature type="transmembrane region" description="Helical" evidence="1">
    <location>
        <begin position="292"/>
        <end position="313"/>
    </location>
</feature>
<feature type="transmembrane region" description="Helical" evidence="1">
    <location>
        <begin position="49"/>
        <end position="71"/>
    </location>
</feature>
<protein>
    <recommendedName>
        <fullName evidence="4">Lysylphosphatidylglycerol synthase TM region</fullName>
    </recommendedName>
</protein>
<proteinExistence type="predicted"/>
<evidence type="ECO:0000313" key="2">
    <source>
        <dbReference type="EMBL" id="SNR47402.1"/>
    </source>
</evidence>
<keyword evidence="1" id="KW-1133">Transmembrane helix</keyword>
<gene>
    <name evidence="2" type="ORF">SAMN06265371_103352</name>
</gene>
<feature type="transmembrane region" description="Helical" evidence="1">
    <location>
        <begin position="128"/>
        <end position="152"/>
    </location>
</feature>
<accession>A0A238WLI1</accession>
<feature type="transmembrane region" description="Helical" evidence="1">
    <location>
        <begin position="164"/>
        <end position="182"/>
    </location>
</feature>
<feature type="transmembrane region" description="Helical" evidence="1">
    <location>
        <begin position="261"/>
        <end position="280"/>
    </location>
</feature>
<dbReference type="AlphaFoldDB" id="A0A238WLI1"/>
<keyword evidence="3" id="KW-1185">Reference proteome</keyword>
<keyword evidence="1" id="KW-0812">Transmembrane</keyword>
<name>A0A238WLI1_9FLAO</name>
<evidence type="ECO:0000313" key="3">
    <source>
        <dbReference type="Proteomes" id="UP000198384"/>
    </source>
</evidence>
<sequence>MYNISHKYKRILFLIVKLVIVFAACYFMYHKLADNELLSFTKLREQFTLVFSNNSWALIGILLFTDANWFLEIFKWKTLVTSFKKITFVEAYEQSFGSHTAALITPNRIGEYGAKALYFEKENQKKIIGLNFIGNLCQLTATVLFGCVGLFVVLSKFKLNLPSFNFKTVFIITIILGILIVFRKQFGFLKIETYLHQFLRFFKSVSTTIYLKTLGLSIARYLVFSHQFYFLLLLFGVEVDYITVISLIFCMYFFASFIPSLSIFDWAIKGSVAVWLFQLIEINELTVITITTFMWILNFAIPALIGSIFVLNFKTSHLK</sequence>
<feature type="transmembrane region" description="Helical" evidence="1">
    <location>
        <begin position="12"/>
        <end position="29"/>
    </location>
</feature>
<feature type="transmembrane region" description="Helical" evidence="1">
    <location>
        <begin position="202"/>
        <end position="222"/>
    </location>
</feature>